<accession>A0ABV8CES9</accession>
<sequence>MNLPIDFLDQPLAITWAINHLRENGYELEGTFIPVRIMPWSQVYCITTSQGTIYLKQTTAVFSIEVGLLSYLTISFPQILPKLIGCNNNLHCLLMCDGGTPLRNFLQTTYQPELANKGLNIYCKLQQETSNKIDTLLALGVPDWRLKLLPSLYLKLLSEGTFLKNDGLKQIEIDNLKKLYSQVQELCHSLSQYSIPETIEHGDFHDNNMLLNNENTLIINDWGDTVITHPFFSMTSFLDSLSRNHNINADDPVAQNLTENYLNFWLKYESISNLKIAFELARRLNNIKFALSFFRIAQCPGMEDLGQYKGMIAKALIEFGQNERNQ</sequence>
<feature type="domain" description="Aminoglycoside phosphotransferase" evidence="1">
    <location>
        <begin position="178"/>
        <end position="252"/>
    </location>
</feature>
<evidence type="ECO:0000313" key="2">
    <source>
        <dbReference type="EMBL" id="MFC3908730.1"/>
    </source>
</evidence>
<reference evidence="3" key="1">
    <citation type="journal article" date="2019" name="Int. J. Syst. Evol. Microbiol.">
        <title>The Global Catalogue of Microorganisms (GCM) 10K type strain sequencing project: providing services to taxonomists for standard genome sequencing and annotation.</title>
        <authorList>
            <consortium name="The Broad Institute Genomics Platform"/>
            <consortium name="The Broad Institute Genome Sequencing Center for Infectious Disease"/>
            <person name="Wu L."/>
            <person name="Ma J."/>
        </authorList>
    </citation>
    <scope>NUCLEOTIDE SEQUENCE [LARGE SCALE GENOMIC DNA]</scope>
    <source>
        <strain evidence="3">CCUG 59858</strain>
    </source>
</reference>
<dbReference type="Pfam" id="PF01636">
    <property type="entry name" value="APH"/>
    <property type="match status" value="1"/>
</dbReference>
<protein>
    <submittedName>
        <fullName evidence="2">Phosphotransferase</fullName>
    </submittedName>
</protein>
<dbReference type="RefSeq" id="WP_382342280.1">
    <property type="nucleotide sequence ID" value="NZ_JBHSAB010000011.1"/>
</dbReference>
<dbReference type="SUPFAM" id="SSF56112">
    <property type="entry name" value="Protein kinase-like (PK-like)"/>
    <property type="match status" value="1"/>
</dbReference>
<evidence type="ECO:0000313" key="3">
    <source>
        <dbReference type="Proteomes" id="UP001595758"/>
    </source>
</evidence>
<comment type="caution">
    <text evidence="2">The sequence shown here is derived from an EMBL/GenBank/DDBJ whole genome shotgun (WGS) entry which is preliminary data.</text>
</comment>
<dbReference type="Gene3D" id="1.10.510.10">
    <property type="entry name" value="Transferase(Phosphotransferase) domain 1"/>
    <property type="match status" value="1"/>
</dbReference>
<gene>
    <name evidence="2" type="ORF">ACFORL_06525</name>
</gene>
<dbReference type="Proteomes" id="UP001595758">
    <property type="component" value="Unassembled WGS sequence"/>
</dbReference>
<dbReference type="InterPro" id="IPR002575">
    <property type="entry name" value="Aminoglycoside_PTrfase"/>
</dbReference>
<dbReference type="InterPro" id="IPR011009">
    <property type="entry name" value="Kinase-like_dom_sf"/>
</dbReference>
<keyword evidence="3" id="KW-1185">Reference proteome</keyword>
<name>A0ABV8CES9_9GAMM</name>
<organism evidence="2 3">
    <name type="scientific">Legionella dresdenensis</name>
    <dbReference type="NCBI Taxonomy" id="450200"/>
    <lineage>
        <taxon>Bacteria</taxon>
        <taxon>Pseudomonadati</taxon>
        <taxon>Pseudomonadota</taxon>
        <taxon>Gammaproteobacteria</taxon>
        <taxon>Legionellales</taxon>
        <taxon>Legionellaceae</taxon>
        <taxon>Legionella</taxon>
    </lineage>
</organism>
<evidence type="ECO:0000259" key="1">
    <source>
        <dbReference type="Pfam" id="PF01636"/>
    </source>
</evidence>
<dbReference type="Gene3D" id="1.20.58.840">
    <property type="match status" value="1"/>
</dbReference>
<dbReference type="EMBL" id="JBHSAB010000011">
    <property type="protein sequence ID" value="MFC3908730.1"/>
    <property type="molecule type" value="Genomic_DNA"/>
</dbReference>
<proteinExistence type="predicted"/>